<evidence type="ECO:0000259" key="1">
    <source>
        <dbReference type="Pfam" id="PF06527"/>
    </source>
</evidence>
<evidence type="ECO:0000313" key="3">
    <source>
        <dbReference type="Proteomes" id="UP001158416"/>
    </source>
</evidence>
<dbReference type="InterPro" id="IPR009492">
    <property type="entry name" value="TniQ"/>
</dbReference>
<protein>
    <submittedName>
        <fullName evidence="2">TniQ family protein</fullName>
    </submittedName>
</protein>
<gene>
    <name evidence="2" type="ORF">N5C39_24550</name>
</gene>
<dbReference type="RefSeq" id="WP_280030521.1">
    <property type="nucleotide sequence ID" value="NZ_JAOCAP010000034.1"/>
</dbReference>
<name>A0AA42PVG7_9ENTR</name>
<feature type="domain" description="TniQ" evidence="1">
    <location>
        <begin position="8"/>
        <end position="165"/>
    </location>
</feature>
<proteinExistence type="predicted"/>
<sequence length="405" mass="46057">MKPASHWPLHPAPAEGEALSSWLHRIAGCYRMEVRDLLEHDLGHDQVVDLDEAPPLSLLRAISQRSGIGLDRLRSMSFAGWVPWLLDGLAPDLPDALATYVFQFSVLFPKHHHRIITITNWRAWQPILPIYRACPLCLKDPARQITLLVWKVPLMLSCPLHGCWLESYKVKQGRFFSWENTYIAPRKTSDPIAAMDRRTWQALTTGYVELPRRRIHAGIWFRLLRGLLDELNTPLAQCGSYAWCVRYVWERCGYPLRAGQGLWRPYEILSPVVQLQMLEAAATAINLLESDVLHSHGDQANLLMPEPQTGFTTGISVVHKNIEPADHWKEAIEAINEAVVDARHNPETARSLFALASYGQRDPESLARVRAMFAENGIPPEFLSHYVPDGPFMSIRLNDGLSDWF</sequence>
<dbReference type="AlphaFoldDB" id="A0AA42PVG7"/>
<accession>A0AA42PVG7</accession>
<comment type="caution">
    <text evidence="2">The sequence shown here is derived from an EMBL/GenBank/DDBJ whole genome shotgun (WGS) entry which is preliminary data.</text>
</comment>
<dbReference type="Proteomes" id="UP001158416">
    <property type="component" value="Unassembled WGS sequence"/>
</dbReference>
<reference evidence="2" key="1">
    <citation type="submission" date="2022-09" db="EMBL/GenBank/DDBJ databases">
        <title>Intensive care unit water sources are persistently colonized with multi-drug resistant bacteria and are the site of extensive horizontal gene transfer of antibiotic resistance genes.</title>
        <authorList>
            <person name="Diorio-Toth L."/>
        </authorList>
    </citation>
    <scope>NUCLEOTIDE SEQUENCE</scope>
    <source>
        <strain evidence="2">GD03936</strain>
    </source>
</reference>
<evidence type="ECO:0000313" key="2">
    <source>
        <dbReference type="EMBL" id="MDH1321529.1"/>
    </source>
</evidence>
<dbReference type="Pfam" id="PF06527">
    <property type="entry name" value="TniQ"/>
    <property type="match status" value="1"/>
</dbReference>
<organism evidence="2 3">
    <name type="scientific">Enterobacter bugandensis</name>
    <dbReference type="NCBI Taxonomy" id="881260"/>
    <lineage>
        <taxon>Bacteria</taxon>
        <taxon>Pseudomonadati</taxon>
        <taxon>Pseudomonadota</taxon>
        <taxon>Gammaproteobacteria</taxon>
        <taxon>Enterobacterales</taxon>
        <taxon>Enterobacteriaceae</taxon>
        <taxon>Enterobacter</taxon>
    </lineage>
</organism>
<dbReference type="EMBL" id="JAOCAP010000034">
    <property type="protein sequence ID" value="MDH1321529.1"/>
    <property type="molecule type" value="Genomic_DNA"/>
</dbReference>